<gene>
    <name evidence="2" type="ORF">DCAR_0312408</name>
</gene>
<keyword evidence="3" id="KW-1185">Reference proteome</keyword>
<feature type="chain" id="PRO_5041899128" description="Reverse transcriptase zinc-binding domain-containing protein" evidence="1">
    <location>
        <begin position="23"/>
        <end position="197"/>
    </location>
</feature>
<feature type="signal peptide" evidence="1">
    <location>
        <begin position="1"/>
        <end position="22"/>
    </location>
</feature>
<reference evidence="2" key="1">
    <citation type="journal article" date="2016" name="Nat. Genet.">
        <title>A high-quality carrot genome assembly provides new insights into carotenoid accumulation and asterid genome evolution.</title>
        <authorList>
            <person name="Iorizzo M."/>
            <person name="Ellison S."/>
            <person name="Senalik D."/>
            <person name="Zeng P."/>
            <person name="Satapoomin P."/>
            <person name="Huang J."/>
            <person name="Bowman M."/>
            <person name="Iovene M."/>
            <person name="Sanseverino W."/>
            <person name="Cavagnaro P."/>
            <person name="Yildiz M."/>
            <person name="Macko-Podgorni A."/>
            <person name="Moranska E."/>
            <person name="Grzebelus E."/>
            <person name="Grzebelus D."/>
            <person name="Ashrafi H."/>
            <person name="Zheng Z."/>
            <person name="Cheng S."/>
            <person name="Spooner D."/>
            <person name="Van Deynze A."/>
            <person name="Simon P."/>
        </authorList>
    </citation>
    <scope>NUCLEOTIDE SEQUENCE</scope>
    <source>
        <tissue evidence="2">Leaf</tissue>
    </source>
</reference>
<evidence type="ECO:0000313" key="2">
    <source>
        <dbReference type="EMBL" id="WOG93127.1"/>
    </source>
</evidence>
<dbReference type="EMBL" id="CP093345">
    <property type="protein sequence ID" value="WOG93127.1"/>
    <property type="molecule type" value="Genomic_DNA"/>
</dbReference>
<keyword evidence="1" id="KW-0732">Signal</keyword>
<dbReference type="AlphaFoldDB" id="A0AAF0WNC9"/>
<dbReference type="Proteomes" id="UP000077755">
    <property type="component" value="Chromosome 3"/>
</dbReference>
<reference evidence="2" key="2">
    <citation type="submission" date="2022-03" db="EMBL/GenBank/DDBJ databases">
        <title>Draft title - Genomic analysis of global carrot germplasm unveils the trajectory of domestication and the origin of high carotenoid orange carrot.</title>
        <authorList>
            <person name="Iorizzo M."/>
            <person name="Ellison S."/>
            <person name="Senalik D."/>
            <person name="Macko-Podgorni A."/>
            <person name="Grzebelus D."/>
            <person name="Bostan H."/>
            <person name="Rolling W."/>
            <person name="Curaba J."/>
            <person name="Simon P."/>
        </authorList>
    </citation>
    <scope>NUCLEOTIDE SEQUENCE</scope>
    <source>
        <tissue evidence="2">Leaf</tissue>
    </source>
</reference>
<evidence type="ECO:0008006" key="4">
    <source>
        <dbReference type="Google" id="ProtNLM"/>
    </source>
</evidence>
<organism evidence="2 3">
    <name type="scientific">Daucus carota subsp. sativus</name>
    <name type="common">Carrot</name>
    <dbReference type="NCBI Taxonomy" id="79200"/>
    <lineage>
        <taxon>Eukaryota</taxon>
        <taxon>Viridiplantae</taxon>
        <taxon>Streptophyta</taxon>
        <taxon>Embryophyta</taxon>
        <taxon>Tracheophyta</taxon>
        <taxon>Spermatophyta</taxon>
        <taxon>Magnoliopsida</taxon>
        <taxon>eudicotyledons</taxon>
        <taxon>Gunneridae</taxon>
        <taxon>Pentapetalae</taxon>
        <taxon>asterids</taxon>
        <taxon>campanulids</taxon>
        <taxon>Apiales</taxon>
        <taxon>Apiaceae</taxon>
        <taxon>Apioideae</taxon>
        <taxon>Scandiceae</taxon>
        <taxon>Daucinae</taxon>
        <taxon>Daucus</taxon>
        <taxon>Daucus sect. Daucus</taxon>
    </lineage>
</organism>
<evidence type="ECO:0000313" key="3">
    <source>
        <dbReference type="Proteomes" id="UP000077755"/>
    </source>
</evidence>
<proteinExistence type="predicted"/>
<sequence>MKCPWNASWIIKKLFMLREVTLQHISYTIENGSGTSLWFDSWNSNRPFCTFADHPLVSHSSLGKDTNDADILSPSGWNLHVANYYDFHDMNWWDNVCGNKVKVTNIRESLRYHSNSMPWAKCVWHKLQVPRHDRVNTADKLVDFDVCSSTACNFCINGREQIRIYSSNAPSLGGLCRLFFTKDVIYLRLHGLTGING</sequence>
<accession>A0AAF0WNC9</accession>
<evidence type="ECO:0000256" key="1">
    <source>
        <dbReference type="SAM" id="SignalP"/>
    </source>
</evidence>
<protein>
    <recommendedName>
        <fullName evidence="4">Reverse transcriptase zinc-binding domain-containing protein</fullName>
    </recommendedName>
</protein>
<name>A0AAF0WNC9_DAUCS</name>